<comment type="caution">
    <text evidence="5">The sequence shown here is derived from an EMBL/GenBank/DDBJ whole genome shotgun (WGS) entry which is preliminary data.</text>
</comment>
<dbReference type="EMBL" id="WPOC01000007">
    <property type="protein sequence ID" value="MVN14837.1"/>
    <property type="molecule type" value="Genomic_DNA"/>
</dbReference>
<organism evidence="5 6">
    <name type="scientific">Gordonibacter urolithinfaciens</name>
    <dbReference type="NCBI Taxonomy" id="1335613"/>
    <lineage>
        <taxon>Bacteria</taxon>
        <taxon>Bacillati</taxon>
        <taxon>Actinomycetota</taxon>
        <taxon>Coriobacteriia</taxon>
        <taxon>Eggerthellales</taxon>
        <taxon>Eggerthellaceae</taxon>
        <taxon>Gordonibacter</taxon>
    </lineage>
</organism>
<evidence type="ECO:0000313" key="5">
    <source>
        <dbReference type="EMBL" id="MVN14837.1"/>
    </source>
</evidence>
<dbReference type="InterPro" id="IPR029058">
    <property type="entry name" value="AB_hydrolase_fold"/>
</dbReference>
<dbReference type="GO" id="GO:0016020">
    <property type="term" value="C:membrane"/>
    <property type="evidence" value="ECO:0007669"/>
    <property type="project" value="TreeGrafter"/>
</dbReference>
<name>A0A6N8IG98_9ACTN</name>
<evidence type="ECO:0000256" key="2">
    <source>
        <dbReference type="ARBA" id="ARBA00022801"/>
    </source>
</evidence>
<feature type="region of interest" description="Disordered" evidence="3">
    <location>
        <begin position="1"/>
        <end position="36"/>
    </location>
</feature>
<protein>
    <submittedName>
        <fullName evidence="5">Alpha/beta fold hydrolase</fullName>
    </submittedName>
</protein>
<dbReference type="PRINTS" id="PR00793">
    <property type="entry name" value="PROAMNOPTASE"/>
</dbReference>
<gene>
    <name evidence="5" type="ORF">GO738_05610</name>
</gene>
<evidence type="ECO:0000256" key="3">
    <source>
        <dbReference type="SAM" id="MobiDB-lite"/>
    </source>
</evidence>
<feature type="domain" description="AB hydrolase-1" evidence="4">
    <location>
        <begin position="72"/>
        <end position="336"/>
    </location>
</feature>
<evidence type="ECO:0000259" key="4">
    <source>
        <dbReference type="Pfam" id="PF00561"/>
    </source>
</evidence>
<dbReference type="GO" id="GO:0006508">
    <property type="term" value="P:proteolysis"/>
    <property type="evidence" value="ECO:0007669"/>
    <property type="project" value="InterPro"/>
</dbReference>
<comment type="similarity">
    <text evidence="1">Belongs to the peptidase S33 family.</text>
</comment>
<sequence length="362" mass="40006">MTRGHMTRGQVPCHDAGNRSRRKRAGRRRRGGVMSKERRRYLESCEVSRLARYELGGVEQKVTVEGRRADAPVVIFLHGGPGSPLPVSVGTRGMFPDLADRYVLAAWDQLGCGANRCRLGDDACIDRYVDMTLDLVRAVRRDFPSNEVNLLGVSWGSILAARAAAREPELVDHVVTYGQVLKQLGFNDEVFEALERSAMPEKLKVELRAIRGSGARNLESGMRLAGWVRKYTEGYQAQGGGMMPVGAFVRGLLESPDYTLRDLVAAVSNDFSRSERLFAEIFAVDLSDELANMRVPYLIVQGETDIVTSTRAIRAFVTECGNPNLRYAEAPRSGHMPGTAGMSLLFEHLSNFVTKGQVSCHK</sequence>
<evidence type="ECO:0000256" key="1">
    <source>
        <dbReference type="ARBA" id="ARBA00010088"/>
    </source>
</evidence>
<dbReference type="AlphaFoldDB" id="A0A6N8IG98"/>
<dbReference type="PANTHER" id="PTHR43798:SF33">
    <property type="entry name" value="HYDROLASE, PUTATIVE (AFU_ORTHOLOGUE AFUA_2G14860)-RELATED"/>
    <property type="match status" value="1"/>
</dbReference>
<accession>A0A6N8IG98</accession>
<evidence type="ECO:0000313" key="6">
    <source>
        <dbReference type="Proteomes" id="UP000468327"/>
    </source>
</evidence>
<dbReference type="InterPro" id="IPR002410">
    <property type="entry name" value="Peptidase_S33"/>
</dbReference>
<dbReference type="InterPro" id="IPR050266">
    <property type="entry name" value="AB_hydrolase_sf"/>
</dbReference>
<dbReference type="Pfam" id="PF00561">
    <property type="entry name" value="Abhydrolase_1"/>
    <property type="match status" value="1"/>
</dbReference>
<dbReference type="GO" id="GO:0004177">
    <property type="term" value="F:aminopeptidase activity"/>
    <property type="evidence" value="ECO:0007669"/>
    <property type="project" value="UniProtKB-EC"/>
</dbReference>
<dbReference type="InterPro" id="IPR000073">
    <property type="entry name" value="AB_hydrolase_1"/>
</dbReference>
<feature type="compositionally biased region" description="Basic residues" evidence="3">
    <location>
        <begin position="19"/>
        <end position="31"/>
    </location>
</feature>
<dbReference type="SUPFAM" id="SSF53474">
    <property type="entry name" value="alpha/beta-Hydrolases"/>
    <property type="match status" value="1"/>
</dbReference>
<dbReference type="Proteomes" id="UP000468327">
    <property type="component" value="Unassembled WGS sequence"/>
</dbReference>
<keyword evidence="6" id="KW-1185">Reference proteome</keyword>
<dbReference type="PANTHER" id="PTHR43798">
    <property type="entry name" value="MONOACYLGLYCEROL LIPASE"/>
    <property type="match status" value="1"/>
</dbReference>
<dbReference type="Gene3D" id="3.40.50.1820">
    <property type="entry name" value="alpha/beta hydrolase"/>
    <property type="match status" value="1"/>
</dbReference>
<reference evidence="5 6" key="1">
    <citation type="submission" date="2019-11" db="EMBL/GenBank/DDBJ databases">
        <title>Whole genome shotgun sequencing (WGS) data from Adlercreutzia equolifaciens ResAG-91, Eggerthella lenta MRI-F36, MRI-F37, MRI-F40, ResAG-49, ResAG-88, ResAG-121, ResAG-145, and Gordonibacter sp. ResAG-5, ResAG-26, ResAG-43, ResAG-50, ResAG-59.</title>
        <authorList>
            <person name="Stoll D.A."/>
            <person name="Danylec N."/>
            <person name="Franz C.M.A.P."/>
            <person name="Huch M."/>
        </authorList>
    </citation>
    <scope>NUCLEOTIDE SEQUENCE [LARGE SCALE GENOMIC DNA]</scope>
    <source>
        <strain evidence="5 6">ResAG-59</strain>
    </source>
</reference>
<proteinExistence type="inferred from homology"/>
<keyword evidence="2 5" id="KW-0378">Hydrolase</keyword>